<evidence type="ECO:0000313" key="3">
    <source>
        <dbReference type="Proteomes" id="UP000076858"/>
    </source>
</evidence>
<feature type="region of interest" description="Disordered" evidence="1">
    <location>
        <begin position="1"/>
        <end position="21"/>
    </location>
</feature>
<dbReference type="AlphaFoldDB" id="A0A164JHG1"/>
<reference evidence="2 3" key="1">
    <citation type="submission" date="2016-03" db="EMBL/GenBank/DDBJ databases">
        <title>EvidentialGene: Evidence-directed Construction of Genes on Genomes.</title>
        <authorList>
            <person name="Gilbert D.G."/>
            <person name="Choi J.-H."/>
            <person name="Mockaitis K."/>
            <person name="Colbourne J."/>
            <person name="Pfrender M."/>
        </authorList>
    </citation>
    <scope>NUCLEOTIDE SEQUENCE [LARGE SCALE GENOMIC DNA]</scope>
    <source>
        <strain evidence="2 3">Xinb3</strain>
        <tissue evidence="2">Complete organism</tissue>
    </source>
</reference>
<gene>
    <name evidence="2" type="ORF">APZ42_000642</name>
</gene>
<name>A0A164JHG1_9CRUS</name>
<dbReference type="EMBL" id="LRGB01004605">
    <property type="protein sequence ID" value="KZS02352.1"/>
    <property type="molecule type" value="Genomic_DNA"/>
</dbReference>
<evidence type="ECO:0000313" key="2">
    <source>
        <dbReference type="EMBL" id="KZS02352.1"/>
    </source>
</evidence>
<keyword evidence="3" id="KW-1185">Reference proteome</keyword>
<sequence length="46" mass="4907">GRPCNPDQEQAVDTTTTSSSSRVNLWMQRVHAGPALVVGQQCVLPA</sequence>
<proteinExistence type="predicted"/>
<protein>
    <submittedName>
        <fullName evidence="2">Uncharacterized protein</fullName>
    </submittedName>
</protein>
<feature type="non-terminal residue" evidence="2">
    <location>
        <position position="1"/>
    </location>
</feature>
<accession>A0A164JHG1</accession>
<organism evidence="2 3">
    <name type="scientific">Daphnia magna</name>
    <dbReference type="NCBI Taxonomy" id="35525"/>
    <lineage>
        <taxon>Eukaryota</taxon>
        <taxon>Metazoa</taxon>
        <taxon>Ecdysozoa</taxon>
        <taxon>Arthropoda</taxon>
        <taxon>Crustacea</taxon>
        <taxon>Branchiopoda</taxon>
        <taxon>Diplostraca</taxon>
        <taxon>Cladocera</taxon>
        <taxon>Anomopoda</taxon>
        <taxon>Daphniidae</taxon>
        <taxon>Daphnia</taxon>
    </lineage>
</organism>
<comment type="caution">
    <text evidence="2">The sequence shown here is derived from an EMBL/GenBank/DDBJ whole genome shotgun (WGS) entry which is preliminary data.</text>
</comment>
<evidence type="ECO:0000256" key="1">
    <source>
        <dbReference type="SAM" id="MobiDB-lite"/>
    </source>
</evidence>
<dbReference type="Proteomes" id="UP000076858">
    <property type="component" value="Unassembled WGS sequence"/>
</dbReference>